<protein>
    <submittedName>
        <fullName evidence="1">Uncharacterized protein</fullName>
    </submittedName>
</protein>
<dbReference type="AlphaFoldDB" id="A0A834KGJ9"/>
<accession>A0A834KGJ9</accession>
<comment type="caution">
    <text evidence="1">The sequence shown here is derived from an EMBL/GenBank/DDBJ whole genome shotgun (WGS) entry which is preliminary data.</text>
</comment>
<organism evidence="1 2">
    <name type="scientific">Vespula vulgaris</name>
    <name type="common">Yellow jacket</name>
    <name type="synonym">Wasp</name>
    <dbReference type="NCBI Taxonomy" id="7454"/>
    <lineage>
        <taxon>Eukaryota</taxon>
        <taxon>Metazoa</taxon>
        <taxon>Ecdysozoa</taxon>
        <taxon>Arthropoda</taxon>
        <taxon>Hexapoda</taxon>
        <taxon>Insecta</taxon>
        <taxon>Pterygota</taxon>
        <taxon>Neoptera</taxon>
        <taxon>Endopterygota</taxon>
        <taxon>Hymenoptera</taxon>
        <taxon>Apocrita</taxon>
        <taxon>Aculeata</taxon>
        <taxon>Vespoidea</taxon>
        <taxon>Vespidae</taxon>
        <taxon>Vespinae</taxon>
        <taxon>Vespula</taxon>
    </lineage>
</organism>
<evidence type="ECO:0000313" key="1">
    <source>
        <dbReference type="EMBL" id="KAF7407589.1"/>
    </source>
</evidence>
<keyword evidence="2" id="KW-1185">Reference proteome</keyword>
<name>A0A834KGJ9_VESVU</name>
<sequence length="196" mass="21472">MLLAGVARRLLWRVHGDEGGISKRAFDGRGNGNDDTFLRFANSYNFVCSLRLDEVETSMTSRWKRSQSENKSSLSQEILRKLRPSLAPNNEDDVVVAPAGLLIAAPTRGSEITTYECTTRYYRVRHIPRDLEIRRRWRWWFGGSGSDSSGGVVGGGGGGGSSSSINHMTTVGVVASEHCTRMTTCPTSTTPALMLS</sequence>
<dbReference type="Proteomes" id="UP000614350">
    <property type="component" value="Unassembled WGS sequence"/>
</dbReference>
<dbReference type="EMBL" id="JACSEA010000002">
    <property type="protein sequence ID" value="KAF7407589.1"/>
    <property type="molecule type" value="Genomic_DNA"/>
</dbReference>
<gene>
    <name evidence="1" type="ORF">HZH66_002126</name>
</gene>
<evidence type="ECO:0000313" key="2">
    <source>
        <dbReference type="Proteomes" id="UP000614350"/>
    </source>
</evidence>
<proteinExistence type="predicted"/>
<reference evidence="1" key="1">
    <citation type="journal article" date="2020" name="G3 (Bethesda)">
        <title>High-Quality Assemblies for Three Invasive Social Wasps from the &lt;i&gt;Vespula&lt;/i&gt; Genus.</title>
        <authorList>
            <person name="Harrop T.W.R."/>
            <person name="Guhlin J."/>
            <person name="McLaughlin G.M."/>
            <person name="Permina E."/>
            <person name="Stockwell P."/>
            <person name="Gilligan J."/>
            <person name="Le Lec M.F."/>
            <person name="Gruber M.A.M."/>
            <person name="Quinn O."/>
            <person name="Lovegrove M."/>
            <person name="Duncan E.J."/>
            <person name="Remnant E.J."/>
            <person name="Van Eeckhoven J."/>
            <person name="Graham B."/>
            <person name="Knapp R.A."/>
            <person name="Langford K.W."/>
            <person name="Kronenberg Z."/>
            <person name="Press M.O."/>
            <person name="Eacker S.M."/>
            <person name="Wilson-Rankin E.E."/>
            <person name="Purcell J."/>
            <person name="Lester P.J."/>
            <person name="Dearden P.K."/>
        </authorList>
    </citation>
    <scope>NUCLEOTIDE SEQUENCE</scope>
    <source>
        <strain evidence="1">Marl-1</strain>
    </source>
</reference>